<proteinExistence type="predicted"/>
<feature type="domain" description="HPt" evidence="3">
    <location>
        <begin position="4"/>
        <end position="98"/>
    </location>
</feature>
<comment type="caution">
    <text evidence="4">The sequence shown here is derived from an EMBL/GenBank/DDBJ whole genome shotgun (WGS) entry which is preliminary data.</text>
</comment>
<dbReference type="Gene3D" id="1.20.120.160">
    <property type="entry name" value="HPT domain"/>
    <property type="match status" value="1"/>
</dbReference>
<dbReference type="AlphaFoldDB" id="A0A6I4UU85"/>
<accession>A0A6I4UU85</accession>
<keyword evidence="5" id="KW-1185">Reference proteome</keyword>
<dbReference type="SUPFAM" id="SSF47226">
    <property type="entry name" value="Histidine-containing phosphotransfer domain, HPT domain"/>
    <property type="match status" value="1"/>
</dbReference>
<dbReference type="GO" id="GO:0004672">
    <property type="term" value="F:protein kinase activity"/>
    <property type="evidence" value="ECO:0007669"/>
    <property type="project" value="UniProtKB-ARBA"/>
</dbReference>
<dbReference type="PROSITE" id="PS50894">
    <property type="entry name" value="HPT"/>
    <property type="match status" value="1"/>
</dbReference>
<evidence type="ECO:0000259" key="3">
    <source>
        <dbReference type="PROSITE" id="PS50894"/>
    </source>
</evidence>
<keyword evidence="1" id="KW-0902">Two-component regulatory system</keyword>
<sequence length="98" mass="10778">MTDYDQKMSELRARFRERLAGELEDLCRFSAATASPHDLASLRDKVHRLAGLSGTMGYPEISAIAKRLDEALGGTPEADQIDQLTATLSDAIRSVVER</sequence>
<reference evidence="4 5" key="1">
    <citation type="submission" date="2019-12" db="EMBL/GenBank/DDBJ databases">
        <title>Genomic-based taxomic classification of the family Erythrobacteraceae.</title>
        <authorList>
            <person name="Xu L."/>
        </authorList>
    </citation>
    <scope>NUCLEOTIDE SEQUENCE [LARGE SCALE GENOMIC DNA]</scope>
    <source>
        <strain evidence="4 5">MCCC 1K02066</strain>
    </source>
</reference>
<evidence type="ECO:0000256" key="2">
    <source>
        <dbReference type="PROSITE-ProRule" id="PRU00110"/>
    </source>
</evidence>
<dbReference type="EMBL" id="WTYK01000005">
    <property type="protein sequence ID" value="MXP42076.1"/>
    <property type="molecule type" value="Genomic_DNA"/>
</dbReference>
<dbReference type="Proteomes" id="UP000469159">
    <property type="component" value="Unassembled WGS sequence"/>
</dbReference>
<evidence type="ECO:0000313" key="5">
    <source>
        <dbReference type="Proteomes" id="UP000469159"/>
    </source>
</evidence>
<protein>
    <recommendedName>
        <fullName evidence="3">HPt domain-containing protein</fullName>
    </recommendedName>
</protein>
<dbReference type="InterPro" id="IPR036641">
    <property type="entry name" value="HPT_dom_sf"/>
</dbReference>
<dbReference type="InterPro" id="IPR008207">
    <property type="entry name" value="Sig_transdc_His_kin_Hpt_dom"/>
</dbReference>
<organism evidence="4 5">
    <name type="scientific">Croceibacterium soli</name>
    <dbReference type="NCBI Taxonomy" id="1739690"/>
    <lineage>
        <taxon>Bacteria</taxon>
        <taxon>Pseudomonadati</taxon>
        <taxon>Pseudomonadota</taxon>
        <taxon>Alphaproteobacteria</taxon>
        <taxon>Sphingomonadales</taxon>
        <taxon>Erythrobacteraceae</taxon>
        <taxon>Croceibacterium</taxon>
    </lineage>
</organism>
<evidence type="ECO:0000313" key="4">
    <source>
        <dbReference type="EMBL" id="MXP42076.1"/>
    </source>
</evidence>
<dbReference type="RefSeq" id="WP_160746929.1">
    <property type="nucleotide sequence ID" value="NZ_WTYK01000005.1"/>
</dbReference>
<dbReference type="Pfam" id="PF01627">
    <property type="entry name" value="Hpt"/>
    <property type="match status" value="1"/>
</dbReference>
<dbReference type="OrthoDB" id="8116512at2"/>
<gene>
    <name evidence="4" type="ORF">GRI75_10535</name>
</gene>
<name>A0A6I4UU85_9SPHN</name>
<keyword evidence="2" id="KW-0597">Phosphoprotein</keyword>
<evidence type="ECO:0000256" key="1">
    <source>
        <dbReference type="ARBA" id="ARBA00023012"/>
    </source>
</evidence>
<dbReference type="GO" id="GO:0000160">
    <property type="term" value="P:phosphorelay signal transduction system"/>
    <property type="evidence" value="ECO:0007669"/>
    <property type="project" value="UniProtKB-KW"/>
</dbReference>
<feature type="modified residue" description="Phosphohistidine" evidence="2">
    <location>
        <position position="47"/>
    </location>
</feature>